<protein>
    <recommendedName>
        <fullName evidence="6">Metallo-beta-lactamase domain-containing protein</fullName>
    </recommendedName>
</protein>
<dbReference type="eggNOG" id="COG0491">
    <property type="taxonomic scope" value="Bacteria"/>
</dbReference>
<proteinExistence type="inferred from homology"/>
<keyword evidence="2" id="KW-0479">Metal-binding</keyword>
<evidence type="ECO:0000259" key="6">
    <source>
        <dbReference type="SMART" id="SM00849"/>
    </source>
</evidence>
<dbReference type="PANTHER" id="PTHR42978:SF6">
    <property type="entry name" value="QUORUM-QUENCHING LACTONASE YTNP-RELATED"/>
    <property type="match status" value="1"/>
</dbReference>
<evidence type="ECO:0000256" key="2">
    <source>
        <dbReference type="ARBA" id="ARBA00022723"/>
    </source>
</evidence>
<dbReference type="SUPFAM" id="SSF56281">
    <property type="entry name" value="Metallo-hydrolase/oxidoreductase"/>
    <property type="match status" value="1"/>
</dbReference>
<evidence type="ECO:0000256" key="4">
    <source>
        <dbReference type="ARBA" id="ARBA00022833"/>
    </source>
</evidence>
<dbReference type="CDD" id="cd07720">
    <property type="entry name" value="OPHC2-like_MBL-fold"/>
    <property type="match status" value="1"/>
</dbReference>
<evidence type="ECO:0000256" key="5">
    <source>
        <dbReference type="SAM" id="SignalP"/>
    </source>
</evidence>
<accession>A0A058ZLY3</accession>
<dbReference type="Gene3D" id="3.60.15.10">
    <property type="entry name" value="Ribonuclease Z/Hydroxyacylglutathione hydrolase-like"/>
    <property type="match status" value="1"/>
</dbReference>
<dbReference type="PANTHER" id="PTHR42978">
    <property type="entry name" value="QUORUM-QUENCHING LACTONASE YTNP-RELATED-RELATED"/>
    <property type="match status" value="1"/>
</dbReference>
<dbReference type="OrthoDB" id="9773738at2"/>
<dbReference type="PROSITE" id="PS51318">
    <property type="entry name" value="TAT"/>
    <property type="match status" value="1"/>
</dbReference>
<dbReference type="Pfam" id="PF00753">
    <property type="entry name" value="Lactamase_B"/>
    <property type="match status" value="1"/>
</dbReference>
<dbReference type="STRING" id="1461693.ATO10_10685"/>
<dbReference type="SMART" id="SM00849">
    <property type="entry name" value="Lactamase_B"/>
    <property type="match status" value="1"/>
</dbReference>
<evidence type="ECO:0000256" key="1">
    <source>
        <dbReference type="ARBA" id="ARBA00007749"/>
    </source>
</evidence>
<sequence length="323" mass="34434">MTLSRRSFLSATAALPLATTLTAAPVRAMTSQASTQVAGIHRTRIGDSVVTALLDGYVDLPTGVLSSFDEAQVSGAFADYGHKINDGHMRIPVNGYLIETGEKKILVDAGAADLFAPTLGSLTANLKAAGVTPDQIDMVLLTHLHVDHVGALIDGEGNAVFPNAEVAVAQSEWDFWYDDAMMAAGGEEAAGFFQAARATTTPYKDRLKLFSGEADLGAGITTMPLPGHTPGHSGFTLSSGDDSLLFWGDIVHLTGLQFTHPELTVAFDMDRDQTLKTRAKMMDMAATDKLLVTGMHVDFPGWGQVLRAGDAYRYQASPWNYAV</sequence>
<dbReference type="EMBL" id="AQQY01000006">
    <property type="protein sequence ID" value="KCV81806.1"/>
    <property type="molecule type" value="Genomic_DNA"/>
</dbReference>
<keyword evidence="5" id="KW-0732">Signal</keyword>
<feature type="chain" id="PRO_5001566612" description="Metallo-beta-lactamase domain-containing protein" evidence="5">
    <location>
        <begin position="24"/>
        <end position="323"/>
    </location>
</feature>
<feature type="signal peptide" evidence="5">
    <location>
        <begin position="1"/>
        <end position="23"/>
    </location>
</feature>
<dbReference type="InterPro" id="IPR001279">
    <property type="entry name" value="Metallo-B-lactamas"/>
</dbReference>
<name>A0A058ZLY3_9RHOB</name>
<dbReference type="AlphaFoldDB" id="A0A058ZLY3"/>
<dbReference type="InterPro" id="IPR051013">
    <property type="entry name" value="MBL_superfamily_lactonases"/>
</dbReference>
<dbReference type="InterPro" id="IPR036866">
    <property type="entry name" value="RibonucZ/Hydroxyglut_hydro"/>
</dbReference>
<reference evidence="7 8" key="1">
    <citation type="submission" date="2013-04" db="EMBL/GenBank/DDBJ databases">
        <title>Shimia sp. 22II-S11-Z10 Genome Sequencing.</title>
        <authorList>
            <person name="Lai Q."/>
            <person name="Li G."/>
            <person name="Shao Z."/>
        </authorList>
    </citation>
    <scope>NUCLEOTIDE SEQUENCE [LARGE SCALE GENOMIC DNA]</scope>
    <source>
        <strain evidence="8">22II-S11-Z10</strain>
    </source>
</reference>
<comment type="similarity">
    <text evidence="1">Belongs to the metallo-beta-lactamase superfamily.</text>
</comment>
<evidence type="ECO:0000256" key="3">
    <source>
        <dbReference type="ARBA" id="ARBA00022801"/>
    </source>
</evidence>
<evidence type="ECO:0000313" key="7">
    <source>
        <dbReference type="EMBL" id="KCV81806.1"/>
    </source>
</evidence>
<dbReference type="GO" id="GO:0016787">
    <property type="term" value="F:hydrolase activity"/>
    <property type="evidence" value="ECO:0007669"/>
    <property type="project" value="UniProtKB-KW"/>
</dbReference>
<dbReference type="InterPro" id="IPR006311">
    <property type="entry name" value="TAT_signal"/>
</dbReference>
<keyword evidence="3" id="KW-0378">Hydrolase</keyword>
<organism evidence="7 8">
    <name type="scientific">Actibacterium atlanticum</name>
    <dbReference type="NCBI Taxonomy" id="1461693"/>
    <lineage>
        <taxon>Bacteria</taxon>
        <taxon>Pseudomonadati</taxon>
        <taxon>Pseudomonadota</taxon>
        <taxon>Alphaproteobacteria</taxon>
        <taxon>Rhodobacterales</taxon>
        <taxon>Roseobacteraceae</taxon>
        <taxon>Actibacterium</taxon>
    </lineage>
</organism>
<dbReference type="GO" id="GO:0046872">
    <property type="term" value="F:metal ion binding"/>
    <property type="evidence" value="ECO:0007669"/>
    <property type="project" value="UniProtKB-KW"/>
</dbReference>
<feature type="domain" description="Metallo-beta-lactamase" evidence="6">
    <location>
        <begin position="92"/>
        <end position="295"/>
    </location>
</feature>
<keyword evidence="4" id="KW-0862">Zinc</keyword>
<comment type="caution">
    <text evidence="7">The sequence shown here is derived from an EMBL/GenBank/DDBJ whole genome shotgun (WGS) entry which is preliminary data.</text>
</comment>
<dbReference type="RefSeq" id="WP_035251302.1">
    <property type="nucleotide sequence ID" value="NZ_AQQY01000006.1"/>
</dbReference>
<gene>
    <name evidence="7" type="ORF">ATO10_10685</name>
</gene>
<keyword evidence="8" id="KW-1185">Reference proteome</keyword>
<dbReference type="Proteomes" id="UP000024836">
    <property type="component" value="Unassembled WGS sequence"/>
</dbReference>
<evidence type="ECO:0000313" key="8">
    <source>
        <dbReference type="Proteomes" id="UP000024836"/>
    </source>
</evidence>